<dbReference type="AlphaFoldDB" id="A0AAD7BBC3"/>
<reference evidence="3" key="1">
    <citation type="submission" date="2023-03" db="EMBL/GenBank/DDBJ databases">
        <title>Massive genome expansion in bonnet fungi (Mycena s.s.) driven by repeated elements and novel gene families across ecological guilds.</title>
        <authorList>
            <consortium name="Lawrence Berkeley National Laboratory"/>
            <person name="Harder C.B."/>
            <person name="Miyauchi S."/>
            <person name="Viragh M."/>
            <person name="Kuo A."/>
            <person name="Thoen E."/>
            <person name="Andreopoulos B."/>
            <person name="Lu D."/>
            <person name="Skrede I."/>
            <person name="Drula E."/>
            <person name="Henrissat B."/>
            <person name="Morin E."/>
            <person name="Kohler A."/>
            <person name="Barry K."/>
            <person name="LaButti K."/>
            <person name="Morin E."/>
            <person name="Salamov A."/>
            <person name="Lipzen A."/>
            <person name="Mereny Z."/>
            <person name="Hegedus B."/>
            <person name="Baldrian P."/>
            <person name="Stursova M."/>
            <person name="Weitz H."/>
            <person name="Taylor A."/>
            <person name="Grigoriev I.V."/>
            <person name="Nagy L.G."/>
            <person name="Martin F."/>
            <person name="Kauserud H."/>
        </authorList>
    </citation>
    <scope>NUCLEOTIDE SEQUENCE</scope>
    <source>
        <strain evidence="3">9284</strain>
    </source>
</reference>
<evidence type="ECO:0000313" key="3">
    <source>
        <dbReference type="EMBL" id="KAJ7615961.1"/>
    </source>
</evidence>
<sequence length="280" mass="30088">MPPKENLPEGYLSEYVVRIKDRKVHLPRGGKPPPTTSKALPCPVCGCPWSFNNLHKLKVHGDMHLTLKQIEERMIECKNPGCQFATLKQGNLVNHQKQWVARLCIAFFLALLTYIVSCGKPKGAPKIATKPKRTRAKGPPLESRRMQTPSTASFESEYSGIGSSEEPTTTSIEGAASSSYPAGREILSSMTGSHSISGSASERGDTVGPDISSTLAPAASNSTASAEYSSHKFVYYVPSSHPASGSSGPLTKLLYPGNPDEARASRKMYCGSCGRGKRCA</sequence>
<feature type="region of interest" description="Disordered" evidence="1">
    <location>
        <begin position="123"/>
        <end position="178"/>
    </location>
</feature>
<feature type="compositionally biased region" description="Low complexity" evidence="1">
    <location>
        <begin position="190"/>
        <end position="201"/>
    </location>
</feature>
<dbReference type="EMBL" id="JARKIF010000023">
    <property type="protein sequence ID" value="KAJ7615961.1"/>
    <property type="molecule type" value="Genomic_DNA"/>
</dbReference>
<evidence type="ECO:0000256" key="1">
    <source>
        <dbReference type="SAM" id="MobiDB-lite"/>
    </source>
</evidence>
<dbReference type="Proteomes" id="UP001221142">
    <property type="component" value="Unassembled WGS sequence"/>
</dbReference>
<feature type="domain" description="C2H2-type" evidence="2">
    <location>
        <begin position="42"/>
        <end position="64"/>
    </location>
</feature>
<keyword evidence="4" id="KW-1185">Reference proteome</keyword>
<name>A0AAD7BBC3_9AGAR</name>
<feature type="compositionally biased region" description="Polar residues" evidence="1">
    <location>
        <begin position="167"/>
        <end position="178"/>
    </location>
</feature>
<dbReference type="InterPro" id="IPR013087">
    <property type="entry name" value="Znf_C2H2_type"/>
</dbReference>
<comment type="caution">
    <text evidence="3">The sequence shown here is derived from an EMBL/GenBank/DDBJ whole genome shotgun (WGS) entry which is preliminary data.</text>
</comment>
<dbReference type="PROSITE" id="PS00028">
    <property type="entry name" value="ZINC_FINGER_C2H2_1"/>
    <property type="match status" value="1"/>
</dbReference>
<gene>
    <name evidence="3" type="ORF">FB45DRAFT_1106850</name>
</gene>
<organism evidence="3 4">
    <name type="scientific">Roridomyces roridus</name>
    <dbReference type="NCBI Taxonomy" id="1738132"/>
    <lineage>
        <taxon>Eukaryota</taxon>
        <taxon>Fungi</taxon>
        <taxon>Dikarya</taxon>
        <taxon>Basidiomycota</taxon>
        <taxon>Agaricomycotina</taxon>
        <taxon>Agaricomycetes</taxon>
        <taxon>Agaricomycetidae</taxon>
        <taxon>Agaricales</taxon>
        <taxon>Marasmiineae</taxon>
        <taxon>Mycenaceae</taxon>
        <taxon>Roridomyces</taxon>
    </lineage>
</organism>
<evidence type="ECO:0000259" key="2">
    <source>
        <dbReference type="PROSITE" id="PS00028"/>
    </source>
</evidence>
<feature type="region of interest" description="Disordered" evidence="1">
    <location>
        <begin position="190"/>
        <end position="221"/>
    </location>
</feature>
<feature type="compositionally biased region" description="Low complexity" evidence="1">
    <location>
        <begin position="153"/>
        <end position="166"/>
    </location>
</feature>
<proteinExistence type="predicted"/>
<evidence type="ECO:0000313" key="4">
    <source>
        <dbReference type="Proteomes" id="UP001221142"/>
    </source>
</evidence>
<protein>
    <recommendedName>
        <fullName evidence="2">C2H2-type domain-containing protein</fullName>
    </recommendedName>
</protein>
<accession>A0AAD7BBC3</accession>
<feature type="compositionally biased region" description="Polar residues" evidence="1">
    <location>
        <begin position="211"/>
        <end position="221"/>
    </location>
</feature>